<evidence type="ECO:0000313" key="1">
    <source>
        <dbReference type="EMBL" id="CDW48398.1"/>
    </source>
</evidence>
<reference evidence="1" key="1">
    <citation type="submission" date="2014-05" db="EMBL/GenBank/DDBJ databases">
        <authorList>
            <person name="Chronopoulou M."/>
        </authorList>
    </citation>
    <scope>NUCLEOTIDE SEQUENCE</scope>
    <source>
        <tissue evidence="1">Whole organism</tissue>
    </source>
</reference>
<accession>A0A0K2VD08</accession>
<organism evidence="1">
    <name type="scientific">Lepeophtheirus salmonis</name>
    <name type="common">Salmon louse</name>
    <name type="synonym">Caligus salmonis</name>
    <dbReference type="NCBI Taxonomy" id="72036"/>
    <lineage>
        <taxon>Eukaryota</taxon>
        <taxon>Metazoa</taxon>
        <taxon>Ecdysozoa</taxon>
        <taxon>Arthropoda</taxon>
        <taxon>Crustacea</taxon>
        <taxon>Multicrustacea</taxon>
        <taxon>Hexanauplia</taxon>
        <taxon>Copepoda</taxon>
        <taxon>Siphonostomatoida</taxon>
        <taxon>Caligidae</taxon>
        <taxon>Lepeophtheirus</taxon>
    </lineage>
</organism>
<sequence length="55" mass="6320">MLELNIKRCVHNTTTFLINNECSKMDQGMVKAVTVRFRGLKELTLDKITLLPVLE</sequence>
<proteinExistence type="predicted"/>
<dbReference type="EMBL" id="HACA01031037">
    <property type="protein sequence ID" value="CDW48398.1"/>
    <property type="molecule type" value="Transcribed_RNA"/>
</dbReference>
<name>A0A0K2VD08_LEPSM</name>
<dbReference type="AlphaFoldDB" id="A0A0K2VD08"/>
<protein>
    <submittedName>
        <fullName evidence="1">Uncharacterized protein</fullName>
    </submittedName>
</protein>